<proteinExistence type="predicted"/>
<dbReference type="KEGG" id="pgri:PgNI_05181"/>
<sequence length="74" mass="8172">MSHARVPFNIILDEIAVPRSTSQHPLIQAFIEYRPARKIQFAGITGEVPPQSHHVRPDAPSLYSESAAKLVLGN</sequence>
<keyword evidence="1" id="KW-1185">Reference proteome</keyword>
<evidence type="ECO:0000313" key="2">
    <source>
        <dbReference type="RefSeq" id="XP_030982333.1"/>
    </source>
</evidence>
<dbReference type="Proteomes" id="UP000515153">
    <property type="component" value="Chromosome I"/>
</dbReference>
<dbReference type="GeneID" id="41960126"/>
<reference evidence="2" key="2">
    <citation type="submission" date="2019-10" db="EMBL/GenBank/DDBJ databases">
        <authorList>
            <consortium name="NCBI Genome Project"/>
        </authorList>
    </citation>
    <scope>NUCLEOTIDE SEQUENCE</scope>
    <source>
        <strain evidence="2">NI907</strain>
    </source>
</reference>
<dbReference type="AlphaFoldDB" id="A0A6P8B5A1"/>
<name>A0A6P8B5A1_PYRGI</name>
<dbReference type="RefSeq" id="XP_030982333.1">
    <property type="nucleotide sequence ID" value="XM_031125217.1"/>
</dbReference>
<protein>
    <submittedName>
        <fullName evidence="2">Uncharacterized protein</fullName>
    </submittedName>
</protein>
<evidence type="ECO:0000313" key="1">
    <source>
        <dbReference type="Proteomes" id="UP000515153"/>
    </source>
</evidence>
<reference evidence="1 2" key="1">
    <citation type="journal article" date="2019" name="Mol. Biol. Evol.">
        <title>Blast fungal genomes show frequent chromosomal changes, gene gains and losses, and effector gene turnover.</title>
        <authorList>
            <person name="Gomez Luciano L.B."/>
            <person name="Jason Tsai I."/>
            <person name="Chuma I."/>
            <person name="Tosa Y."/>
            <person name="Chen Y.H."/>
            <person name="Li J.Y."/>
            <person name="Li M.Y."/>
            <person name="Jade Lu M.Y."/>
            <person name="Nakayashiki H."/>
            <person name="Li W.H."/>
        </authorList>
    </citation>
    <scope>NUCLEOTIDE SEQUENCE [LARGE SCALE GENOMIC DNA]</scope>
    <source>
        <strain evidence="1 2">NI907</strain>
    </source>
</reference>
<reference evidence="2" key="3">
    <citation type="submission" date="2025-08" db="UniProtKB">
        <authorList>
            <consortium name="RefSeq"/>
        </authorList>
    </citation>
    <scope>IDENTIFICATION</scope>
    <source>
        <strain evidence="2">NI907</strain>
    </source>
</reference>
<gene>
    <name evidence="2" type="ORF">PgNI_05181</name>
</gene>
<organism evidence="1 2">
    <name type="scientific">Pyricularia grisea</name>
    <name type="common">Crabgrass-specific blast fungus</name>
    <name type="synonym">Magnaporthe grisea</name>
    <dbReference type="NCBI Taxonomy" id="148305"/>
    <lineage>
        <taxon>Eukaryota</taxon>
        <taxon>Fungi</taxon>
        <taxon>Dikarya</taxon>
        <taxon>Ascomycota</taxon>
        <taxon>Pezizomycotina</taxon>
        <taxon>Sordariomycetes</taxon>
        <taxon>Sordariomycetidae</taxon>
        <taxon>Magnaporthales</taxon>
        <taxon>Pyriculariaceae</taxon>
        <taxon>Pyricularia</taxon>
    </lineage>
</organism>
<accession>A0A6P8B5A1</accession>